<gene>
    <name evidence="4" type="ORF">Tci_061585</name>
</gene>
<dbReference type="Gene3D" id="3.30.420.10">
    <property type="entry name" value="Ribonuclease H-like superfamily/Ribonuclease H"/>
    <property type="match status" value="1"/>
</dbReference>
<evidence type="ECO:0000313" key="4">
    <source>
        <dbReference type="EMBL" id="GEU89607.1"/>
    </source>
</evidence>
<feature type="compositionally biased region" description="Basic and acidic residues" evidence="2">
    <location>
        <begin position="587"/>
        <end position="607"/>
    </location>
</feature>
<reference evidence="4" key="1">
    <citation type="journal article" date="2019" name="Sci. Rep.">
        <title>Draft genome of Tanacetum cinerariifolium, the natural source of mosquito coil.</title>
        <authorList>
            <person name="Yamashiro T."/>
            <person name="Shiraishi A."/>
            <person name="Satake H."/>
            <person name="Nakayama K."/>
        </authorList>
    </citation>
    <scope>NUCLEOTIDE SEQUENCE</scope>
</reference>
<evidence type="ECO:0000256" key="2">
    <source>
        <dbReference type="SAM" id="MobiDB-lite"/>
    </source>
</evidence>
<feature type="domain" description="Retrovirus-related Pol polyprotein from transposon TNT 1-94-like beta-barrel" evidence="3">
    <location>
        <begin position="357"/>
        <end position="406"/>
    </location>
</feature>
<dbReference type="AlphaFoldDB" id="A0A6L2NVG8"/>
<evidence type="ECO:0000259" key="3">
    <source>
        <dbReference type="Pfam" id="PF22936"/>
    </source>
</evidence>
<dbReference type="InterPro" id="IPR039537">
    <property type="entry name" value="Retrotran_Ty1/copia-like"/>
</dbReference>
<feature type="compositionally biased region" description="Polar residues" evidence="2">
    <location>
        <begin position="569"/>
        <end position="585"/>
    </location>
</feature>
<feature type="region of interest" description="Disordered" evidence="2">
    <location>
        <begin position="252"/>
        <end position="273"/>
    </location>
</feature>
<keyword evidence="1" id="KW-0378">Hydrolase</keyword>
<dbReference type="GO" id="GO:0006508">
    <property type="term" value="P:proteolysis"/>
    <property type="evidence" value="ECO:0007669"/>
    <property type="project" value="UniProtKB-KW"/>
</dbReference>
<evidence type="ECO:0000256" key="1">
    <source>
        <dbReference type="ARBA" id="ARBA00022670"/>
    </source>
</evidence>
<feature type="region of interest" description="Disordered" evidence="2">
    <location>
        <begin position="556"/>
        <end position="615"/>
    </location>
</feature>
<proteinExistence type="predicted"/>
<comment type="caution">
    <text evidence="4">The sequence shown here is derived from an EMBL/GenBank/DDBJ whole genome shotgun (WGS) entry which is preliminary data.</text>
</comment>
<dbReference type="EMBL" id="BKCJ010010000">
    <property type="protein sequence ID" value="GEU89607.1"/>
    <property type="molecule type" value="Genomic_DNA"/>
</dbReference>
<dbReference type="InterPro" id="IPR054722">
    <property type="entry name" value="PolX-like_BBD"/>
</dbReference>
<protein>
    <recommendedName>
        <fullName evidence="3">Retrovirus-related Pol polyprotein from transposon TNT 1-94-like beta-barrel domain-containing protein</fullName>
    </recommendedName>
</protein>
<dbReference type="GO" id="GO:0003676">
    <property type="term" value="F:nucleic acid binding"/>
    <property type="evidence" value="ECO:0007669"/>
    <property type="project" value="InterPro"/>
</dbReference>
<name>A0A6L2NVG8_TANCI</name>
<dbReference type="SUPFAM" id="SSF53098">
    <property type="entry name" value="Ribonuclease H-like"/>
    <property type="match status" value="1"/>
</dbReference>
<dbReference type="GO" id="GO:0008233">
    <property type="term" value="F:peptidase activity"/>
    <property type="evidence" value="ECO:0007669"/>
    <property type="project" value="UniProtKB-KW"/>
</dbReference>
<sequence length="680" mass="77149">MILESVDHGPLIWPAIEENEATRTKKYAELPAVEKIQANCDLTATNIILQGLPSDIYSLVNHHRFANDLWKRIQLLMQGTSLTKQERERKLLPPEWSKFVTDVKLVKDLHTTNLDQLQAYLQQHELHEMKSVLCSPQYGSIHPTQHHLTTYPSTPLAISYPTTPYPNAYSSTVHQDACPQPQSIPQIEYTVSTVNQQTHLAEFPQIDSSLAVLVFKQGDDPIDAINKMMSFMSTVITSRFPTTNNQLRNSFNPRQQATIHDGRTRREHRVKPSPYPPEWNSYLLRERIKPVKLDYPGVTKGPVTQTVITHNAAHQADDLDVYDSDCDNFSTAKAVLMASLSSYGSYVLFEVVQIVLWYLESGCSKHMTRDRSQLTNFFHKFLSNVKFGNDQIVKIMRKKYILVIMDDYSRFTWVTFLASKDEAPDFIINYYESVGISHETSVAQSPHQNGVVERRNRTLVEAARTMLINAKSPLFLWAKAVSTARPGLQCMTSATSCSELIPNLIPQQPCISPPRDDWDRLFQPMFDEYFNPSTISIPLIPVADAPRAVDLADSRVSTSIDQDAPSISIPLTQDQEHSPNISQGFEKSPKTPHFHDDPLYESLHEDSTSQGSSSNVRPIHTLFESLGRWTKDHPIANVIGDPSRSVSTRNQLQTDAMWCYFDAFLTSVEPMNFKQAMNKP</sequence>
<dbReference type="Pfam" id="PF22936">
    <property type="entry name" value="Pol_BBD"/>
    <property type="match status" value="1"/>
</dbReference>
<accession>A0A6L2NVG8</accession>
<dbReference type="InterPro" id="IPR036397">
    <property type="entry name" value="RNaseH_sf"/>
</dbReference>
<organism evidence="4">
    <name type="scientific">Tanacetum cinerariifolium</name>
    <name type="common">Dalmatian daisy</name>
    <name type="synonym">Chrysanthemum cinerariifolium</name>
    <dbReference type="NCBI Taxonomy" id="118510"/>
    <lineage>
        <taxon>Eukaryota</taxon>
        <taxon>Viridiplantae</taxon>
        <taxon>Streptophyta</taxon>
        <taxon>Embryophyta</taxon>
        <taxon>Tracheophyta</taxon>
        <taxon>Spermatophyta</taxon>
        <taxon>Magnoliopsida</taxon>
        <taxon>eudicotyledons</taxon>
        <taxon>Gunneridae</taxon>
        <taxon>Pentapetalae</taxon>
        <taxon>asterids</taxon>
        <taxon>campanulids</taxon>
        <taxon>Asterales</taxon>
        <taxon>Asteraceae</taxon>
        <taxon>Asteroideae</taxon>
        <taxon>Anthemideae</taxon>
        <taxon>Anthemidinae</taxon>
        <taxon>Tanacetum</taxon>
    </lineage>
</organism>
<dbReference type="InterPro" id="IPR012337">
    <property type="entry name" value="RNaseH-like_sf"/>
</dbReference>
<keyword evidence="1" id="KW-0645">Protease</keyword>
<dbReference type="PANTHER" id="PTHR42648">
    <property type="entry name" value="TRANSPOSASE, PUTATIVE-RELATED"/>
    <property type="match status" value="1"/>
</dbReference>
<dbReference type="PANTHER" id="PTHR42648:SF32">
    <property type="entry name" value="RIBONUCLEASE H-LIKE DOMAIN, GAG-PRE-INTEGRASE DOMAIN PROTEIN-RELATED"/>
    <property type="match status" value="1"/>
</dbReference>